<dbReference type="SUPFAM" id="SSF47413">
    <property type="entry name" value="lambda repressor-like DNA-binding domains"/>
    <property type="match status" value="1"/>
</dbReference>
<proteinExistence type="predicted"/>
<dbReference type="SUPFAM" id="SSF53822">
    <property type="entry name" value="Periplasmic binding protein-like I"/>
    <property type="match status" value="1"/>
</dbReference>
<evidence type="ECO:0000313" key="6">
    <source>
        <dbReference type="EMBL" id="GGH65626.1"/>
    </source>
</evidence>
<keyword evidence="4" id="KW-0804">Transcription</keyword>
<sequence length="344" mass="37384">MARRITLADVALKAGASKATVSLVLNNRESRISPETSERIRVAAQELGYTPNPAAQTLRTGKTQTLAFISDEVLTTRFASAMIHGILEVAESHDQMILMAETEHSPQRWQKSLASMKNRQVDGFILGLMRARNLQKVDIPLNQPAVVVNGKAQGIASILPDEHRAGQQAVEYLVAHGHKKIALIGRPPAGSSEHATMNIPRRMAGIDDAMRTAGLGFSAEYQEVLWEGEAGYLGALAVLEQAPDISAVIAANDRIAFGVYRAFQERGISVPEDISVISFDDEELASYMHPGLTTLRLPYAQMGQAATQILMQEDPANLISGVRSEGNEVLIPMPLIERDSVKTL</sequence>
<dbReference type="InterPro" id="IPR046335">
    <property type="entry name" value="LacI/GalR-like_sensor"/>
</dbReference>
<dbReference type="InterPro" id="IPR000843">
    <property type="entry name" value="HTH_LacI"/>
</dbReference>
<dbReference type="Gene3D" id="1.10.260.40">
    <property type="entry name" value="lambda repressor-like DNA-binding domains"/>
    <property type="match status" value="1"/>
</dbReference>
<feature type="domain" description="HTH lacI-type" evidence="5">
    <location>
        <begin position="5"/>
        <end position="60"/>
    </location>
</feature>
<evidence type="ECO:0000313" key="7">
    <source>
        <dbReference type="Proteomes" id="UP000600171"/>
    </source>
</evidence>
<dbReference type="Pfam" id="PF13377">
    <property type="entry name" value="Peripla_BP_3"/>
    <property type="match status" value="1"/>
</dbReference>
<dbReference type="SMART" id="SM00354">
    <property type="entry name" value="HTH_LACI"/>
    <property type="match status" value="1"/>
</dbReference>
<reference evidence="6 7" key="1">
    <citation type="journal article" date="2014" name="Int. J. Syst. Evol. Microbiol.">
        <title>Complete genome sequence of Corynebacterium casei LMG S-19264T (=DSM 44701T), isolated from a smear-ripened cheese.</title>
        <authorList>
            <consortium name="US DOE Joint Genome Institute (JGI-PGF)"/>
            <person name="Walter F."/>
            <person name="Albersmeier A."/>
            <person name="Kalinowski J."/>
            <person name="Ruckert C."/>
        </authorList>
    </citation>
    <scope>NUCLEOTIDE SEQUENCE [LARGE SCALE GENOMIC DNA]</scope>
    <source>
        <strain evidence="6 7">CCM 8669</strain>
    </source>
</reference>
<dbReference type="CDD" id="cd06288">
    <property type="entry name" value="PBP1_sucrose_transcription_regulator"/>
    <property type="match status" value="1"/>
</dbReference>
<dbReference type="InterPro" id="IPR010982">
    <property type="entry name" value="Lambda_DNA-bd_dom_sf"/>
</dbReference>
<dbReference type="PANTHER" id="PTHR30146">
    <property type="entry name" value="LACI-RELATED TRANSCRIPTIONAL REPRESSOR"/>
    <property type="match status" value="1"/>
</dbReference>
<dbReference type="Pfam" id="PF00356">
    <property type="entry name" value="LacI"/>
    <property type="match status" value="1"/>
</dbReference>
<evidence type="ECO:0000256" key="3">
    <source>
        <dbReference type="ARBA" id="ARBA00023125"/>
    </source>
</evidence>
<gene>
    <name evidence="6" type="ORF">GCM10007359_19060</name>
</gene>
<keyword evidence="3" id="KW-0238">DNA-binding</keyword>
<dbReference type="PROSITE" id="PS50932">
    <property type="entry name" value="HTH_LACI_2"/>
    <property type="match status" value="1"/>
</dbReference>
<evidence type="ECO:0000256" key="1">
    <source>
        <dbReference type="ARBA" id="ARBA00022491"/>
    </source>
</evidence>
<dbReference type="AlphaFoldDB" id="A0A917IWT0"/>
<dbReference type="EMBL" id="BMDC01000004">
    <property type="protein sequence ID" value="GGH65626.1"/>
    <property type="molecule type" value="Genomic_DNA"/>
</dbReference>
<evidence type="ECO:0000256" key="4">
    <source>
        <dbReference type="ARBA" id="ARBA00023163"/>
    </source>
</evidence>
<dbReference type="RefSeq" id="WP_188360153.1">
    <property type="nucleotide sequence ID" value="NZ_BMDC01000004.1"/>
</dbReference>
<dbReference type="Proteomes" id="UP000600171">
    <property type="component" value="Unassembled WGS sequence"/>
</dbReference>
<keyword evidence="2" id="KW-0805">Transcription regulation</keyword>
<protein>
    <submittedName>
        <fullName evidence="6">Transcriptional regulator</fullName>
    </submittedName>
</protein>
<name>A0A917IWT0_9MICC</name>
<organism evidence="6 7">
    <name type="scientific">Rothia aerolata</name>
    <dbReference type="NCBI Taxonomy" id="1812262"/>
    <lineage>
        <taxon>Bacteria</taxon>
        <taxon>Bacillati</taxon>
        <taxon>Actinomycetota</taxon>
        <taxon>Actinomycetes</taxon>
        <taxon>Micrococcales</taxon>
        <taxon>Micrococcaceae</taxon>
        <taxon>Rothia</taxon>
    </lineage>
</organism>
<evidence type="ECO:0000256" key="2">
    <source>
        <dbReference type="ARBA" id="ARBA00023015"/>
    </source>
</evidence>
<comment type="caution">
    <text evidence="6">The sequence shown here is derived from an EMBL/GenBank/DDBJ whole genome shotgun (WGS) entry which is preliminary data.</text>
</comment>
<evidence type="ECO:0000259" key="5">
    <source>
        <dbReference type="PROSITE" id="PS50932"/>
    </source>
</evidence>
<dbReference type="GO" id="GO:0000976">
    <property type="term" value="F:transcription cis-regulatory region binding"/>
    <property type="evidence" value="ECO:0007669"/>
    <property type="project" value="TreeGrafter"/>
</dbReference>
<dbReference type="CDD" id="cd01392">
    <property type="entry name" value="HTH_LacI"/>
    <property type="match status" value="1"/>
</dbReference>
<dbReference type="Gene3D" id="3.40.50.2300">
    <property type="match status" value="2"/>
</dbReference>
<keyword evidence="7" id="KW-1185">Reference proteome</keyword>
<accession>A0A917IWT0</accession>
<dbReference type="InterPro" id="IPR028082">
    <property type="entry name" value="Peripla_BP_I"/>
</dbReference>
<dbReference type="GO" id="GO:0003700">
    <property type="term" value="F:DNA-binding transcription factor activity"/>
    <property type="evidence" value="ECO:0007669"/>
    <property type="project" value="TreeGrafter"/>
</dbReference>
<dbReference type="PANTHER" id="PTHR30146:SF148">
    <property type="entry name" value="HTH-TYPE TRANSCRIPTIONAL REPRESSOR PURR-RELATED"/>
    <property type="match status" value="1"/>
</dbReference>
<keyword evidence="1" id="KW-0678">Repressor</keyword>